<dbReference type="InterPro" id="IPR020946">
    <property type="entry name" value="Flavin_mOase-like"/>
</dbReference>
<dbReference type="EMBL" id="RWJN01000170">
    <property type="protein sequence ID" value="TCD65644.1"/>
    <property type="molecule type" value="Genomic_DNA"/>
</dbReference>
<keyword evidence="3" id="KW-0560">Oxidoreductase</keyword>
<dbReference type="GO" id="GO:0050661">
    <property type="term" value="F:NADP binding"/>
    <property type="evidence" value="ECO:0007669"/>
    <property type="project" value="InterPro"/>
</dbReference>
<dbReference type="OrthoDB" id="74360at2759"/>
<keyword evidence="5" id="KW-1185">Reference proteome</keyword>
<keyword evidence="1" id="KW-0285">Flavoprotein</keyword>
<dbReference type="SUPFAM" id="SSF51905">
    <property type="entry name" value="FAD/NAD(P)-binding domain"/>
    <property type="match status" value="2"/>
</dbReference>
<evidence type="ECO:0008006" key="6">
    <source>
        <dbReference type="Google" id="ProtNLM"/>
    </source>
</evidence>
<dbReference type="InterPro" id="IPR036188">
    <property type="entry name" value="FAD/NAD-bd_sf"/>
</dbReference>
<dbReference type="GO" id="GO:0050660">
    <property type="term" value="F:flavin adenine dinucleotide binding"/>
    <property type="evidence" value="ECO:0007669"/>
    <property type="project" value="InterPro"/>
</dbReference>
<dbReference type="GO" id="GO:0004499">
    <property type="term" value="F:N,N-dimethylaniline monooxygenase activity"/>
    <property type="evidence" value="ECO:0007669"/>
    <property type="project" value="InterPro"/>
</dbReference>
<dbReference type="PANTHER" id="PTHR43539">
    <property type="entry name" value="FLAVIN-BINDING MONOOXYGENASE-LIKE PROTEIN (AFU_ORTHOLOGUE AFUA_4G09220)"/>
    <property type="match status" value="1"/>
</dbReference>
<dbReference type="Gene3D" id="3.50.50.60">
    <property type="entry name" value="FAD/NAD(P)-binding domain"/>
    <property type="match status" value="2"/>
</dbReference>
<evidence type="ECO:0000313" key="5">
    <source>
        <dbReference type="Proteomes" id="UP000292702"/>
    </source>
</evidence>
<keyword evidence="2" id="KW-0274">FAD</keyword>
<protein>
    <recommendedName>
        <fullName evidence="6">FAD/NAD(P)-binding domain-containing protein</fullName>
    </recommendedName>
</protein>
<dbReference type="AlphaFoldDB" id="A0A4R0RT07"/>
<dbReference type="InterPro" id="IPR050982">
    <property type="entry name" value="Auxin_biosynth/cation_transpt"/>
</dbReference>
<dbReference type="Pfam" id="PF00743">
    <property type="entry name" value="FMO-like"/>
    <property type="match status" value="1"/>
</dbReference>
<gene>
    <name evidence="4" type="ORF">EIP91_002412</name>
</gene>
<sequence>MPDTDARTIAVSWLTCFEQAICKGNAPAIATCFHPQGWFRDLLATSWEIHSLNGPAKIEEYVSKRLLATGSSEESRDAKKIRMKELKLLENPWLYAKFFPTGPGKVGVELGFQWTSSVTKGMGFARLVKDPNDEWKAMSVSMFVVDIIGHEEVGHESGLYGGHTVTWQEVARERKEKVEKEPQVLVVGAGQTGLMITAACKQLGIRVLTIERHERVGDLWRKRYPTLVLHTTRGQHEFLYHPYPSTWPEFIPKDKYADWLETYAMHQDLIIWTNTQLEGHPVYHDDTNTWDVTVNRAGQPRTIHPTHIVMASGSLGEPQVPSLPGNDIFRGTVIHGTAFQGGPAYTGKRVIVVGAGNTGIDVCQDLCTHHAASVTMVQRSQTCVIDSATQARRARGTYPDDAPTWVGDLKFLGTPFGLMKRMQQARVQEMWDDDREMFDKLKKGGLKLYQGPENGGQLMMVFERSGGYWSDREGADLIASGRIKVKQGVEPVAFTASTLKFSDGSELEADAIVFATGFVPMRDTATKLFGEENLSRVTSDEFYGMDDEHEIKGSYRPTGHPGLWFGTGVILTARAMAKILALQFKAIELGLMSV</sequence>
<organism evidence="4 5">
    <name type="scientific">Steccherinum ochraceum</name>
    <dbReference type="NCBI Taxonomy" id="92696"/>
    <lineage>
        <taxon>Eukaryota</taxon>
        <taxon>Fungi</taxon>
        <taxon>Dikarya</taxon>
        <taxon>Basidiomycota</taxon>
        <taxon>Agaricomycotina</taxon>
        <taxon>Agaricomycetes</taxon>
        <taxon>Polyporales</taxon>
        <taxon>Steccherinaceae</taxon>
        <taxon>Steccherinum</taxon>
    </lineage>
</organism>
<evidence type="ECO:0000256" key="3">
    <source>
        <dbReference type="ARBA" id="ARBA00023002"/>
    </source>
</evidence>
<evidence type="ECO:0000313" key="4">
    <source>
        <dbReference type="EMBL" id="TCD65644.1"/>
    </source>
</evidence>
<proteinExistence type="predicted"/>
<evidence type="ECO:0000256" key="2">
    <source>
        <dbReference type="ARBA" id="ARBA00022827"/>
    </source>
</evidence>
<evidence type="ECO:0000256" key="1">
    <source>
        <dbReference type="ARBA" id="ARBA00022630"/>
    </source>
</evidence>
<comment type="caution">
    <text evidence="4">The sequence shown here is derived from an EMBL/GenBank/DDBJ whole genome shotgun (WGS) entry which is preliminary data.</text>
</comment>
<accession>A0A4R0RT07</accession>
<dbReference type="PANTHER" id="PTHR43539:SF68">
    <property type="entry name" value="FLAVIN-BINDING MONOOXYGENASE-LIKE PROTEIN (AFU_ORTHOLOGUE AFUA_4G09220)"/>
    <property type="match status" value="1"/>
</dbReference>
<dbReference type="STRING" id="92696.A0A4R0RT07"/>
<reference evidence="4 5" key="1">
    <citation type="submission" date="2018-11" db="EMBL/GenBank/DDBJ databases">
        <title>Genome assembly of Steccherinum ochraceum LE-BIN_3174, the white-rot fungus of the Steccherinaceae family (The Residual Polyporoid clade, Polyporales, Basidiomycota).</title>
        <authorList>
            <person name="Fedorova T.V."/>
            <person name="Glazunova O.A."/>
            <person name="Landesman E.O."/>
            <person name="Moiseenko K.V."/>
            <person name="Psurtseva N.V."/>
            <person name="Savinova O.S."/>
            <person name="Shakhova N.V."/>
            <person name="Tyazhelova T.V."/>
            <person name="Vasina D.V."/>
        </authorList>
    </citation>
    <scope>NUCLEOTIDE SEQUENCE [LARGE SCALE GENOMIC DNA]</scope>
    <source>
        <strain evidence="4 5">LE-BIN_3174</strain>
    </source>
</reference>
<dbReference type="Proteomes" id="UP000292702">
    <property type="component" value="Unassembled WGS sequence"/>
</dbReference>
<name>A0A4R0RT07_9APHY</name>